<dbReference type="Proteomes" id="UP000245137">
    <property type="component" value="Unassembled WGS sequence"/>
</dbReference>
<proteinExistence type="predicted"/>
<evidence type="ECO:0000313" key="7">
    <source>
        <dbReference type="EMBL" id="TRL36030.1"/>
    </source>
</evidence>
<evidence type="ECO:0000256" key="2">
    <source>
        <dbReference type="ARBA" id="ARBA00023015"/>
    </source>
</evidence>
<keyword evidence="3" id="KW-0804">Transcription</keyword>
<dbReference type="Proteomes" id="UP000316781">
    <property type="component" value="Unassembled WGS sequence"/>
</dbReference>
<evidence type="ECO:0000313" key="6">
    <source>
        <dbReference type="EMBL" id="PWB94365.1"/>
    </source>
</evidence>
<dbReference type="EMBL" id="VJMF01000024">
    <property type="protein sequence ID" value="TRL36030.1"/>
    <property type="molecule type" value="Genomic_DNA"/>
</dbReference>
<gene>
    <name evidence="6" type="ORF">C5689_08575</name>
    <name evidence="7" type="ORF">FM996_05775</name>
</gene>
<evidence type="ECO:0000259" key="5">
    <source>
        <dbReference type="PROSITE" id="PS50110"/>
    </source>
</evidence>
<dbReference type="RefSeq" id="WP_108916856.1">
    <property type="nucleotide sequence ID" value="NZ_BGJY01000003.1"/>
</dbReference>
<dbReference type="SMART" id="SM00448">
    <property type="entry name" value="REC"/>
    <property type="match status" value="1"/>
</dbReference>
<evidence type="ECO:0000313" key="8">
    <source>
        <dbReference type="Proteomes" id="UP000245137"/>
    </source>
</evidence>
<dbReference type="Gene3D" id="3.40.50.2300">
    <property type="match status" value="1"/>
</dbReference>
<dbReference type="PROSITE" id="PS50110">
    <property type="entry name" value="RESPONSE_REGULATORY"/>
    <property type="match status" value="1"/>
</dbReference>
<evidence type="ECO:0000256" key="1">
    <source>
        <dbReference type="ARBA" id="ARBA00022553"/>
    </source>
</evidence>
<reference evidence="6" key="2">
    <citation type="submission" date="2018-02" db="EMBL/GenBank/DDBJ databases">
        <authorList>
            <person name="Cohen D.B."/>
            <person name="Kent A.D."/>
        </authorList>
    </citation>
    <scope>NUCLEOTIDE SEQUENCE</scope>
    <source>
        <strain evidence="6">DSM 17706</strain>
    </source>
</reference>
<dbReference type="PANTHER" id="PTHR44591:SF3">
    <property type="entry name" value="RESPONSE REGULATORY DOMAIN-CONTAINING PROTEIN"/>
    <property type="match status" value="1"/>
</dbReference>
<protein>
    <submittedName>
        <fullName evidence="7">Response regulator</fullName>
    </submittedName>
</protein>
<feature type="modified residue" description="4-aspartylphosphate" evidence="4">
    <location>
        <position position="58"/>
    </location>
</feature>
<keyword evidence="8" id="KW-1185">Reference proteome</keyword>
<keyword evidence="1 4" id="KW-0597">Phosphoprotein</keyword>
<evidence type="ECO:0000256" key="4">
    <source>
        <dbReference type="PROSITE-ProRule" id="PRU00169"/>
    </source>
</evidence>
<name>A0A2U1SRY9_METSR</name>
<organism evidence="6 8">
    <name type="scientific">Methylosinus sporium</name>
    <dbReference type="NCBI Taxonomy" id="428"/>
    <lineage>
        <taxon>Bacteria</taxon>
        <taxon>Pseudomonadati</taxon>
        <taxon>Pseudomonadota</taxon>
        <taxon>Alphaproteobacteria</taxon>
        <taxon>Hyphomicrobiales</taxon>
        <taxon>Methylocystaceae</taxon>
        <taxon>Methylosinus</taxon>
    </lineage>
</organism>
<dbReference type="Pfam" id="PF00072">
    <property type="entry name" value="Response_reg"/>
    <property type="match status" value="1"/>
</dbReference>
<comment type="caution">
    <text evidence="6">The sequence shown here is derived from an EMBL/GenBank/DDBJ whole genome shotgun (WGS) entry which is preliminary data.</text>
</comment>
<dbReference type="AlphaFoldDB" id="A0A2U1SRY9"/>
<dbReference type="OrthoDB" id="9786548at2"/>
<keyword evidence="2" id="KW-0805">Transcription regulation</keyword>
<dbReference type="EMBL" id="PUIV01000009">
    <property type="protein sequence ID" value="PWB94365.1"/>
    <property type="molecule type" value="Genomic_DNA"/>
</dbReference>
<reference evidence="6 8" key="1">
    <citation type="journal article" date="2018" name="Appl. Microbiol. Biotechnol.">
        <title>Co-cultivation of the strictly anaerobic methanogen Methanosarcina barkeri with aerobic methanotrophs in an oxygen-limited membrane bioreactor.</title>
        <authorList>
            <person name="In 't Zandt M.H."/>
            <person name="van den Bosch T.J.M."/>
            <person name="Rijkers R."/>
            <person name="van Kessel M.A.H.J."/>
            <person name="Jetten M.S.M."/>
            <person name="Welte C.U."/>
        </authorList>
    </citation>
    <scope>NUCLEOTIDE SEQUENCE [LARGE SCALE GENOMIC DNA]</scope>
    <source>
        <strain evidence="6 8">DSM 17706</strain>
    </source>
</reference>
<dbReference type="SUPFAM" id="SSF52172">
    <property type="entry name" value="CheY-like"/>
    <property type="match status" value="1"/>
</dbReference>
<dbReference type="InterPro" id="IPR050595">
    <property type="entry name" value="Bact_response_regulator"/>
</dbReference>
<evidence type="ECO:0000313" key="9">
    <source>
        <dbReference type="Proteomes" id="UP000316781"/>
    </source>
</evidence>
<feature type="domain" description="Response regulatory" evidence="5">
    <location>
        <begin position="8"/>
        <end position="125"/>
    </location>
</feature>
<reference evidence="7 9" key="3">
    <citation type="submission" date="2019-07" db="EMBL/GenBank/DDBJ databases">
        <title>Ln-dependent methylotrophs.</title>
        <authorList>
            <person name="Tani A."/>
        </authorList>
    </citation>
    <scope>NUCLEOTIDE SEQUENCE [LARGE SCALE GENOMIC DNA]</scope>
    <source>
        <strain evidence="7 9">SM89A</strain>
    </source>
</reference>
<accession>A0A2U1SRY9</accession>
<dbReference type="InterPro" id="IPR001789">
    <property type="entry name" value="Sig_transdc_resp-reg_receiver"/>
</dbReference>
<dbReference type="PANTHER" id="PTHR44591">
    <property type="entry name" value="STRESS RESPONSE REGULATOR PROTEIN 1"/>
    <property type="match status" value="1"/>
</dbReference>
<dbReference type="GO" id="GO:0000160">
    <property type="term" value="P:phosphorelay signal transduction system"/>
    <property type="evidence" value="ECO:0007669"/>
    <property type="project" value="InterPro"/>
</dbReference>
<sequence length="129" mass="14098">MSIAAQLRVLIVDDTSTSRMLIRDGLEELGVRNIFFAGDGEQALQFMMATPAHLVISDFNMPKLDGLGLLKAIRNYNPTKKVPFIMLTGRADKALLENAVKLGVNNFLTKPFTVPALKKALEAIIGKLA</sequence>
<evidence type="ECO:0000256" key="3">
    <source>
        <dbReference type="ARBA" id="ARBA00023163"/>
    </source>
</evidence>
<dbReference type="InterPro" id="IPR011006">
    <property type="entry name" value="CheY-like_superfamily"/>
</dbReference>